<evidence type="ECO:0000313" key="4">
    <source>
        <dbReference type="EMBL" id="MDR6511751.1"/>
    </source>
</evidence>
<reference evidence="4 5" key="1">
    <citation type="submission" date="2023-07" db="EMBL/GenBank/DDBJ databases">
        <title>Sorghum-associated microbial communities from plants grown in Nebraska, USA.</title>
        <authorList>
            <person name="Schachtman D."/>
        </authorList>
    </citation>
    <scope>NUCLEOTIDE SEQUENCE [LARGE SCALE GENOMIC DNA]</scope>
    <source>
        <strain evidence="4 5">DS1027</strain>
    </source>
</reference>
<comment type="caution">
    <text evidence="4">The sequence shown here is derived from an EMBL/GenBank/DDBJ whole genome shotgun (WGS) entry which is preliminary data.</text>
</comment>
<keyword evidence="5" id="KW-1185">Reference proteome</keyword>
<dbReference type="Gene3D" id="3.10.310.70">
    <property type="match status" value="1"/>
</dbReference>
<feature type="region of interest" description="Disordered" evidence="1">
    <location>
        <begin position="563"/>
        <end position="584"/>
    </location>
</feature>
<dbReference type="Gene3D" id="2.30.40.10">
    <property type="entry name" value="Urease, subunit C, domain 1"/>
    <property type="match status" value="1"/>
</dbReference>
<feature type="domain" description="Amidohydrolase 3" evidence="3">
    <location>
        <begin position="85"/>
        <end position="563"/>
    </location>
</feature>
<evidence type="ECO:0000256" key="1">
    <source>
        <dbReference type="SAM" id="MobiDB-lite"/>
    </source>
</evidence>
<protein>
    <submittedName>
        <fullName evidence="4">Amidohydrolase YtcJ</fullName>
    </submittedName>
</protein>
<dbReference type="PANTHER" id="PTHR22642">
    <property type="entry name" value="IMIDAZOLONEPROPIONASE"/>
    <property type="match status" value="1"/>
</dbReference>
<organism evidence="4 5">
    <name type="scientific">Novosphingobium capsulatum</name>
    <dbReference type="NCBI Taxonomy" id="13688"/>
    <lineage>
        <taxon>Bacteria</taxon>
        <taxon>Pseudomonadati</taxon>
        <taxon>Pseudomonadota</taxon>
        <taxon>Alphaproteobacteria</taxon>
        <taxon>Sphingomonadales</taxon>
        <taxon>Sphingomonadaceae</taxon>
        <taxon>Novosphingobium</taxon>
    </lineage>
</organism>
<gene>
    <name evidence="4" type="ORF">J2792_002627</name>
</gene>
<dbReference type="Proteomes" id="UP001184150">
    <property type="component" value="Unassembled WGS sequence"/>
</dbReference>
<keyword evidence="2" id="KW-0732">Signal</keyword>
<feature type="signal peptide" evidence="2">
    <location>
        <begin position="1"/>
        <end position="28"/>
    </location>
</feature>
<dbReference type="PANTHER" id="PTHR22642:SF2">
    <property type="entry name" value="PROTEIN LONG AFTER FAR-RED 3"/>
    <property type="match status" value="1"/>
</dbReference>
<dbReference type="InterPro" id="IPR032466">
    <property type="entry name" value="Metal_Hydrolase"/>
</dbReference>
<dbReference type="RefSeq" id="WP_309805535.1">
    <property type="nucleotide sequence ID" value="NZ_JAVDRD010000006.1"/>
</dbReference>
<accession>A0ABU1MN49</accession>
<dbReference type="Gene3D" id="3.20.20.140">
    <property type="entry name" value="Metal-dependent hydrolases"/>
    <property type="match status" value="1"/>
</dbReference>
<evidence type="ECO:0000313" key="5">
    <source>
        <dbReference type="Proteomes" id="UP001184150"/>
    </source>
</evidence>
<dbReference type="InterPro" id="IPR013108">
    <property type="entry name" value="Amidohydro_3"/>
</dbReference>
<dbReference type="SUPFAM" id="SSF51338">
    <property type="entry name" value="Composite domain of metallo-dependent hydrolases"/>
    <property type="match status" value="1"/>
</dbReference>
<dbReference type="SUPFAM" id="SSF51556">
    <property type="entry name" value="Metallo-dependent hydrolases"/>
    <property type="match status" value="1"/>
</dbReference>
<dbReference type="InterPro" id="IPR011059">
    <property type="entry name" value="Metal-dep_hydrolase_composite"/>
</dbReference>
<evidence type="ECO:0000259" key="3">
    <source>
        <dbReference type="Pfam" id="PF07969"/>
    </source>
</evidence>
<sequence length="584" mass="61576">MISLRPATRPALIAALLAAAALPVAGHAAQAPSTDTLVDNVHGETIGADGQPEQVIGLLFDRSGVIRQVFHPGDKLPKKGFGYHIDGKGQVILPGLIDAHVHVMELGLAALTLDLSSTRTLAEALDAIRAYAAQHPDRTWITGRGWNQEQWGLKDGSGHSRYPTAAELDSVVGDRPVWLERVDGHAGWANSAALKAAGITAATKAPDGGAIDRRPDGTPAGVLVDAAMGLLTPRLPAPRAADRDAALAKAQSILFQRGVTAVADMGTSIEDWQAFRRAGDKNQLYVRIMAYAMGIDQMALIAGGEPTPWLYADRLRMGGVKLFMDGALGSRGAWLKAPYADAPNTRGLPRMTDTQLGNLMSRAAMDGFQVAVHAIGDAANAAVLSSIEDLSATYKGDRRWRVEHAQIVDPADIARFGRNGVIASMQPVHETSDRVMAEARLGPQRLAGAYAWQSIAKAGARLAFGSDAPVEAPDPFAGMAAAISREGPDGQPAGGWQPQEKVTPAQALAAYTTGGAYAGFAESRFGRLAPGLRADFVLVDTDPLTATPDAIRHTRVRQTWVGGGKVWPDDAENGAAKKDGNQKG</sequence>
<feature type="compositionally biased region" description="Basic and acidic residues" evidence="1">
    <location>
        <begin position="575"/>
        <end position="584"/>
    </location>
</feature>
<evidence type="ECO:0000256" key="2">
    <source>
        <dbReference type="SAM" id="SignalP"/>
    </source>
</evidence>
<dbReference type="InterPro" id="IPR033932">
    <property type="entry name" value="YtcJ-like"/>
</dbReference>
<proteinExistence type="predicted"/>
<dbReference type="Pfam" id="PF07969">
    <property type="entry name" value="Amidohydro_3"/>
    <property type="match status" value="1"/>
</dbReference>
<dbReference type="EMBL" id="JAVDRD010000006">
    <property type="protein sequence ID" value="MDR6511751.1"/>
    <property type="molecule type" value="Genomic_DNA"/>
</dbReference>
<feature type="chain" id="PRO_5045212694" evidence="2">
    <location>
        <begin position="29"/>
        <end position="584"/>
    </location>
</feature>
<name>A0ABU1MN49_9SPHN</name>
<dbReference type="CDD" id="cd01300">
    <property type="entry name" value="YtcJ_like"/>
    <property type="match status" value="1"/>
</dbReference>